<evidence type="ECO:0000256" key="2">
    <source>
        <dbReference type="ARBA" id="ARBA00004496"/>
    </source>
</evidence>
<gene>
    <name evidence="7" type="primary">LOC106461251</name>
</gene>
<evidence type="ECO:0000256" key="5">
    <source>
        <dbReference type="ARBA" id="ARBA00023242"/>
    </source>
</evidence>
<keyword evidence="5" id="KW-0539">Nucleus</keyword>
<reference evidence="7" key="1">
    <citation type="submission" date="2025-08" db="UniProtKB">
        <authorList>
            <consortium name="RefSeq"/>
        </authorList>
    </citation>
    <scope>IDENTIFICATION</scope>
    <source>
        <tissue evidence="7">Muscle</tissue>
    </source>
</reference>
<evidence type="ECO:0000256" key="3">
    <source>
        <dbReference type="ARBA" id="ARBA00009488"/>
    </source>
</evidence>
<accession>A0ABM1B7R4</accession>
<evidence type="ECO:0000313" key="6">
    <source>
        <dbReference type="Proteomes" id="UP000694941"/>
    </source>
</evidence>
<evidence type="ECO:0000256" key="1">
    <source>
        <dbReference type="ARBA" id="ARBA00004123"/>
    </source>
</evidence>
<evidence type="ECO:0000313" key="7">
    <source>
        <dbReference type="RefSeq" id="XP_013776513.1"/>
    </source>
</evidence>
<dbReference type="Proteomes" id="UP000694941">
    <property type="component" value="Unplaced"/>
</dbReference>
<organism evidence="6 7">
    <name type="scientific">Limulus polyphemus</name>
    <name type="common">Atlantic horseshoe crab</name>
    <dbReference type="NCBI Taxonomy" id="6850"/>
    <lineage>
        <taxon>Eukaryota</taxon>
        <taxon>Metazoa</taxon>
        <taxon>Ecdysozoa</taxon>
        <taxon>Arthropoda</taxon>
        <taxon>Chelicerata</taxon>
        <taxon>Merostomata</taxon>
        <taxon>Xiphosura</taxon>
        <taxon>Limulidae</taxon>
        <taxon>Limulus</taxon>
    </lineage>
</organism>
<name>A0ABM1B7R4_LIMPO</name>
<proteinExistence type="inferred from homology"/>
<dbReference type="Pfam" id="PF07084">
    <property type="entry name" value="Spot_14"/>
    <property type="match status" value="1"/>
</dbReference>
<dbReference type="InterPro" id="IPR009786">
    <property type="entry name" value="Spot_14"/>
</dbReference>
<keyword evidence="6" id="KW-1185">Reference proteome</keyword>
<dbReference type="PANTHER" id="PTHR14315:SF17">
    <property type="entry name" value="MIP21584P"/>
    <property type="match status" value="1"/>
</dbReference>
<dbReference type="RefSeq" id="XP_013776513.1">
    <property type="nucleotide sequence ID" value="XM_013921059.2"/>
</dbReference>
<evidence type="ECO:0000256" key="4">
    <source>
        <dbReference type="ARBA" id="ARBA00022490"/>
    </source>
</evidence>
<dbReference type="InterPro" id="IPR053719">
    <property type="entry name" value="Lipogen_MT_Stabilize_sf"/>
</dbReference>
<dbReference type="PANTHER" id="PTHR14315">
    <property type="entry name" value="SPOT14 FAMILY MEMBER"/>
    <property type="match status" value="1"/>
</dbReference>
<dbReference type="Gene3D" id="6.10.140.1610">
    <property type="match status" value="1"/>
</dbReference>
<protein>
    <submittedName>
        <fullName evidence="7">Uncharacterized protein LOC106461251</fullName>
    </submittedName>
</protein>
<dbReference type="GeneID" id="106461251"/>
<comment type="subcellular location">
    <subcellularLocation>
        <location evidence="2">Cytoplasm</location>
    </subcellularLocation>
    <subcellularLocation>
        <location evidence="1">Nucleus</location>
    </subcellularLocation>
</comment>
<comment type="similarity">
    <text evidence="3">Belongs to the SPOT14 family.</text>
</comment>
<sequence>MCSEEMANADIIKRKSYTGLGVDVLEKPTRASYPYAGQTKREDNSATGSEFTYTSEGVHSECGLPKPSLLSNIAHGFQLSEKKNMQQYQMNRNRHGTGNDSFSFSKQSVLSAMDRFVKSVKNMDATVLVPSRLKDMDINSESTEKHPLPIDLLFKTDLFSFYSMLHDVKNELLWGPSSTRVSDTSTRMIQIRSSSALGLQKPLQFEENNIALGSTGSTSDTDSLADSEMDSIGLLSHDQNVGTVGAQTARLANSFRYHLQGLQTILNQLSDSADYLSSRYQEEVGSDASV</sequence>
<keyword evidence="4" id="KW-0963">Cytoplasm</keyword>